<dbReference type="InterPro" id="IPR036390">
    <property type="entry name" value="WH_DNA-bd_sf"/>
</dbReference>
<evidence type="ECO:0000256" key="6">
    <source>
        <dbReference type="ARBA" id="ARBA00023125"/>
    </source>
</evidence>
<evidence type="ECO:0000256" key="4">
    <source>
        <dbReference type="ARBA" id="ARBA00022898"/>
    </source>
</evidence>
<dbReference type="CDD" id="cd07377">
    <property type="entry name" value="WHTH_GntR"/>
    <property type="match status" value="1"/>
</dbReference>
<organism evidence="9 10">
    <name type="scientific">Candidatus Cohnella colombiensis</name>
    <dbReference type="NCBI Taxonomy" id="3121368"/>
    <lineage>
        <taxon>Bacteria</taxon>
        <taxon>Bacillati</taxon>
        <taxon>Bacillota</taxon>
        <taxon>Bacilli</taxon>
        <taxon>Bacillales</taxon>
        <taxon>Paenibacillaceae</taxon>
        <taxon>Cohnella</taxon>
    </lineage>
</organism>
<dbReference type="Gene3D" id="3.40.640.10">
    <property type="entry name" value="Type I PLP-dependent aspartate aminotransferase-like (Major domain)"/>
    <property type="match status" value="1"/>
</dbReference>
<dbReference type="InterPro" id="IPR015421">
    <property type="entry name" value="PyrdxlP-dep_Trfase_major"/>
</dbReference>
<sequence length="473" mass="53632">MLELLPNLIKQPGIPLYFQLYQYIKEEIVTGSIEVGAKLPSIRQLSNHLHLSKNTIETAYQQLIAEGYVESRSRSGLYVISVEESIIPLVEEVLSKDKPVPQKDEFIEHMINFQYGDVELEHFPLAVWKKCLNTALHEAPLQDVLGYGERQGNMELRVEIARYLFQARGVRCSSDQIVICSGTQQAINLLCQLLQLQGKRIAMEEPGYHGVRTVFHNHGCTTHPIPLDSDGINVEQLQQSGANTVYVTPSHQFPMGMVLPIQKRNRLLQWANAYDSLIIEDDYDSEFRYIGQPIPALKSLDHNGRVIYLGTFSKSFLPAMRMSYIVLPDPLVASFCERLEPYSQSASSLLQHAVMRFMRNGHFERHIRKMRRLYHAKHEALLSAVHTYMGDRVEVIGQKSGLHLLLNVHNNHTRDQLIASAKAVGVIVYSPRQSWSEPESCPASYIMLGFGGLSEQSIDTGIRKLAHAWFDGL</sequence>
<keyword evidence="3 9" id="KW-0032">Aminotransferase</keyword>
<reference evidence="9" key="1">
    <citation type="submission" date="2023-03" db="EMBL/GenBank/DDBJ databases">
        <title>Andean soil-derived lignocellulolytic bacterial consortium as a source of novel taxa and putative plastic-active enzymes.</title>
        <authorList>
            <person name="Diaz-Garcia L."/>
            <person name="Chuvochina M."/>
            <person name="Feuerriegel G."/>
            <person name="Bunk B."/>
            <person name="Sproer C."/>
            <person name="Streit W.R."/>
            <person name="Rodriguez L.M."/>
            <person name="Overmann J."/>
            <person name="Jimenez D.J."/>
        </authorList>
    </citation>
    <scope>NUCLEOTIDE SEQUENCE</scope>
    <source>
        <strain evidence="9">MAG 2441</strain>
    </source>
</reference>
<evidence type="ECO:0000256" key="5">
    <source>
        <dbReference type="ARBA" id="ARBA00023015"/>
    </source>
</evidence>
<dbReference type="PANTHER" id="PTHR46577">
    <property type="entry name" value="HTH-TYPE TRANSCRIPTIONAL REGULATORY PROTEIN GABR"/>
    <property type="match status" value="1"/>
</dbReference>
<dbReference type="InterPro" id="IPR000524">
    <property type="entry name" value="Tscrpt_reg_HTH_GntR"/>
</dbReference>
<dbReference type="AlphaFoldDB" id="A0AA95EW35"/>
<dbReference type="GO" id="GO:0008483">
    <property type="term" value="F:transaminase activity"/>
    <property type="evidence" value="ECO:0007669"/>
    <property type="project" value="UniProtKB-KW"/>
</dbReference>
<evidence type="ECO:0000256" key="7">
    <source>
        <dbReference type="ARBA" id="ARBA00023163"/>
    </source>
</evidence>
<evidence type="ECO:0000313" key="10">
    <source>
        <dbReference type="Proteomes" id="UP001178662"/>
    </source>
</evidence>
<keyword evidence="3 9" id="KW-0808">Transferase</keyword>
<comment type="cofactor">
    <cofactor evidence="1">
        <name>pyridoxal 5'-phosphate</name>
        <dbReference type="ChEBI" id="CHEBI:597326"/>
    </cofactor>
</comment>
<evidence type="ECO:0000313" key="9">
    <source>
        <dbReference type="EMBL" id="WEK54011.1"/>
    </source>
</evidence>
<accession>A0AA95EW35</accession>
<protein>
    <submittedName>
        <fullName evidence="9">PLP-dependent aminotransferase family protein</fullName>
    </submittedName>
</protein>
<proteinExistence type="inferred from homology"/>
<evidence type="ECO:0000259" key="8">
    <source>
        <dbReference type="PROSITE" id="PS50949"/>
    </source>
</evidence>
<name>A0AA95EW35_9BACL</name>
<dbReference type="Pfam" id="PF00392">
    <property type="entry name" value="GntR"/>
    <property type="match status" value="1"/>
</dbReference>
<keyword evidence="5" id="KW-0805">Transcription regulation</keyword>
<dbReference type="Pfam" id="PF00155">
    <property type="entry name" value="Aminotran_1_2"/>
    <property type="match status" value="1"/>
</dbReference>
<keyword evidence="7" id="KW-0804">Transcription</keyword>
<keyword evidence="4" id="KW-0663">Pyridoxal phosphate</keyword>
<evidence type="ECO:0000256" key="3">
    <source>
        <dbReference type="ARBA" id="ARBA00022576"/>
    </source>
</evidence>
<evidence type="ECO:0000256" key="2">
    <source>
        <dbReference type="ARBA" id="ARBA00005384"/>
    </source>
</evidence>
<dbReference type="InterPro" id="IPR051446">
    <property type="entry name" value="HTH_trans_reg/aminotransferase"/>
</dbReference>
<dbReference type="Proteomes" id="UP001178662">
    <property type="component" value="Chromosome"/>
</dbReference>
<dbReference type="PROSITE" id="PS50949">
    <property type="entry name" value="HTH_GNTR"/>
    <property type="match status" value="1"/>
</dbReference>
<dbReference type="GO" id="GO:0030170">
    <property type="term" value="F:pyridoxal phosphate binding"/>
    <property type="evidence" value="ECO:0007669"/>
    <property type="project" value="InterPro"/>
</dbReference>
<dbReference type="Gene3D" id="1.10.10.10">
    <property type="entry name" value="Winged helix-like DNA-binding domain superfamily/Winged helix DNA-binding domain"/>
    <property type="match status" value="1"/>
</dbReference>
<dbReference type="InterPro" id="IPR015424">
    <property type="entry name" value="PyrdxlP-dep_Trfase"/>
</dbReference>
<dbReference type="InterPro" id="IPR036388">
    <property type="entry name" value="WH-like_DNA-bd_sf"/>
</dbReference>
<dbReference type="GO" id="GO:0003700">
    <property type="term" value="F:DNA-binding transcription factor activity"/>
    <property type="evidence" value="ECO:0007669"/>
    <property type="project" value="InterPro"/>
</dbReference>
<dbReference type="GO" id="GO:0003677">
    <property type="term" value="F:DNA binding"/>
    <property type="evidence" value="ECO:0007669"/>
    <property type="project" value="UniProtKB-KW"/>
</dbReference>
<feature type="domain" description="HTH gntR-type" evidence="8">
    <location>
        <begin position="14"/>
        <end position="82"/>
    </location>
</feature>
<dbReference type="SMART" id="SM00345">
    <property type="entry name" value="HTH_GNTR"/>
    <property type="match status" value="1"/>
</dbReference>
<dbReference type="InterPro" id="IPR004839">
    <property type="entry name" value="Aminotransferase_I/II_large"/>
</dbReference>
<keyword evidence="6" id="KW-0238">DNA-binding</keyword>
<dbReference type="PANTHER" id="PTHR46577:SF1">
    <property type="entry name" value="HTH-TYPE TRANSCRIPTIONAL REGULATORY PROTEIN GABR"/>
    <property type="match status" value="1"/>
</dbReference>
<dbReference type="SUPFAM" id="SSF53383">
    <property type="entry name" value="PLP-dependent transferases"/>
    <property type="match status" value="1"/>
</dbReference>
<dbReference type="CDD" id="cd00609">
    <property type="entry name" value="AAT_like"/>
    <property type="match status" value="1"/>
</dbReference>
<gene>
    <name evidence="9" type="ORF">P0Y55_15825</name>
</gene>
<keyword evidence="10" id="KW-1185">Reference proteome</keyword>
<dbReference type="EMBL" id="CP119317">
    <property type="protein sequence ID" value="WEK54011.1"/>
    <property type="molecule type" value="Genomic_DNA"/>
</dbReference>
<evidence type="ECO:0000256" key="1">
    <source>
        <dbReference type="ARBA" id="ARBA00001933"/>
    </source>
</evidence>
<comment type="similarity">
    <text evidence="2">In the C-terminal section; belongs to the class-I pyridoxal-phosphate-dependent aminotransferase family.</text>
</comment>
<dbReference type="SUPFAM" id="SSF46785">
    <property type="entry name" value="Winged helix' DNA-binding domain"/>
    <property type="match status" value="1"/>
</dbReference>